<proteinExistence type="predicted"/>
<name>A0A931AXS8_9FIRM</name>
<organism evidence="1 2">
    <name type="scientific">Halonatronomonas betaini</name>
    <dbReference type="NCBI Taxonomy" id="2778430"/>
    <lineage>
        <taxon>Bacteria</taxon>
        <taxon>Bacillati</taxon>
        <taxon>Bacillota</taxon>
        <taxon>Clostridia</taxon>
        <taxon>Halanaerobiales</taxon>
        <taxon>Halarsenatibacteraceae</taxon>
        <taxon>Halonatronomonas</taxon>
    </lineage>
</organism>
<sequence length="157" mass="18084">MIIDLTKYQEKGSYTTITGKYLPEDIDYFQREINVDEPLDVKVDIYADEDEFVFTGKLEGGYKLACTRCLDQFRYSIETDMEFIIEKSEIDDLAHVDLSDKLKENLILTIPSKAVCSSDCEGICSQCGQNLNEFNCDCEKEDIDPRLEKLGELYNEE</sequence>
<comment type="caution">
    <text evidence="1">The sequence shown here is derived from an EMBL/GenBank/DDBJ whole genome shotgun (WGS) entry which is preliminary data.</text>
</comment>
<dbReference type="RefSeq" id="WP_270453690.1">
    <property type="nucleotide sequence ID" value="NZ_JADPIE010000003.1"/>
</dbReference>
<gene>
    <name evidence="1" type="ORF">I0Q91_06805</name>
</gene>
<dbReference type="Proteomes" id="UP000621436">
    <property type="component" value="Unassembled WGS sequence"/>
</dbReference>
<evidence type="ECO:0000313" key="2">
    <source>
        <dbReference type="Proteomes" id="UP000621436"/>
    </source>
</evidence>
<dbReference type="Pfam" id="PF02620">
    <property type="entry name" value="YceD"/>
    <property type="match status" value="1"/>
</dbReference>
<dbReference type="AlphaFoldDB" id="A0A931AXS8"/>
<dbReference type="EMBL" id="JADPIE010000003">
    <property type="protein sequence ID" value="MBF8436778.1"/>
    <property type="molecule type" value="Genomic_DNA"/>
</dbReference>
<dbReference type="PANTHER" id="PTHR34374">
    <property type="entry name" value="LARGE RIBOSOMAL RNA SUBUNIT ACCUMULATION PROTEIN YCED HOMOLOG 1, CHLOROPLASTIC"/>
    <property type="match status" value="1"/>
</dbReference>
<dbReference type="InterPro" id="IPR003772">
    <property type="entry name" value="YceD"/>
</dbReference>
<protein>
    <submittedName>
        <fullName evidence="1">DUF177 domain-containing protein</fullName>
    </submittedName>
</protein>
<reference evidence="1" key="1">
    <citation type="submission" date="2020-11" db="EMBL/GenBank/DDBJ databases">
        <title>Halonatronomonas betainensis gen. nov., sp. nov. a novel haloalkaliphilic representative of the family Halanaerobiacae capable of betaine degradation.</title>
        <authorList>
            <person name="Boltyanskaya Y."/>
            <person name="Kevbrin V."/>
            <person name="Detkova E."/>
            <person name="Grouzdev D.S."/>
            <person name="Koziaeva V."/>
            <person name="Zhilina T."/>
        </authorList>
    </citation>
    <scope>NUCLEOTIDE SEQUENCE</scope>
    <source>
        <strain evidence="1">Z-7014</strain>
    </source>
</reference>
<evidence type="ECO:0000313" key="1">
    <source>
        <dbReference type="EMBL" id="MBF8436778.1"/>
    </source>
</evidence>
<keyword evidence="2" id="KW-1185">Reference proteome</keyword>
<dbReference type="PANTHER" id="PTHR34374:SF1">
    <property type="entry name" value="LARGE RIBOSOMAL RNA SUBUNIT ACCUMULATION PROTEIN YCED HOMOLOG 1, CHLOROPLASTIC"/>
    <property type="match status" value="1"/>
</dbReference>
<accession>A0A931AXS8</accession>